<evidence type="ECO:0000256" key="6">
    <source>
        <dbReference type="RuleBase" id="RU000568"/>
    </source>
</evidence>
<dbReference type="NCBIfam" id="TIGR00001">
    <property type="entry name" value="rpmI_bact"/>
    <property type="match status" value="1"/>
</dbReference>
<gene>
    <name evidence="5" type="primary">rpmI</name>
    <name evidence="8" type="ORF">ADU70_0792</name>
    <name evidence="9" type="ORF">ADU72_1930</name>
</gene>
<dbReference type="InterPro" id="IPR018265">
    <property type="entry name" value="Ribosomal_bL35_CS"/>
</dbReference>
<dbReference type="InterPro" id="IPR001706">
    <property type="entry name" value="Ribosomal_bL35"/>
</dbReference>
<comment type="similarity">
    <text evidence="1 5 6">Belongs to the bacterial ribosomal protein bL35 family.</text>
</comment>
<organism evidence="8 11">
    <name type="scientific">Pediococcus damnosus</name>
    <dbReference type="NCBI Taxonomy" id="51663"/>
    <lineage>
        <taxon>Bacteria</taxon>
        <taxon>Bacillati</taxon>
        <taxon>Bacillota</taxon>
        <taxon>Bacilli</taxon>
        <taxon>Lactobacillales</taxon>
        <taxon>Lactobacillaceae</taxon>
        <taxon>Pediococcus</taxon>
    </lineage>
</organism>
<dbReference type="HAMAP" id="MF_00514">
    <property type="entry name" value="Ribosomal_bL35"/>
    <property type="match status" value="1"/>
</dbReference>
<dbReference type="EMBL" id="CP012288">
    <property type="protein sequence ID" value="AMV67851.1"/>
    <property type="molecule type" value="Genomic_DNA"/>
</dbReference>
<dbReference type="RefSeq" id="WP_046871233.1">
    <property type="nucleotide sequence ID" value="NZ_BAAAXI010000178.1"/>
</dbReference>
<evidence type="ECO:0000313" key="10">
    <source>
        <dbReference type="Proteomes" id="UP000076244"/>
    </source>
</evidence>
<dbReference type="EMBL" id="CP012275">
    <property type="protein sequence ID" value="AMV62290.1"/>
    <property type="molecule type" value="Genomic_DNA"/>
</dbReference>
<evidence type="ECO:0000256" key="3">
    <source>
        <dbReference type="ARBA" id="ARBA00023274"/>
    </source>
</evidence>
<keyword evidence="3 5" id="KW-0687">Ribonucleoprotein</keyword>
<evidence type="ECO:0000313" key="8">
    <source>
        <dbReference type="EMBL" id="AMV62290.1"/>
    </source>
</evidence>
<proteinExistence type="inferred from homology"/>
<dbReference type="AlphaFoldDB" id="A0A0R2HIL9"/>
<accession>A0A0R2HIL9</accession>
<dbReference type="GO" id="GO:0003735">
    <property type="term" value="F:structural constituent of ribosome"/>
    <property type="evidence" value="ECO:0007669"/>
    <property type="project" value="InterPro"/>
</dbReference>
<evidence type="ECO:0000256" key="7">
    <source>
        <dbReference type="SAM" id="MobiDB-lite"/>
    </source>
</evidence>
<keyword evidence="10" id="KW-1185">Reference proteome</keyword>
<evidence type="ECO:0000313" key="9">
    <source>
        <dbReference type="EMBL" id="AMV67851.1"/>
    </source>
</evidence>
<feature type="region of interest" description="Disordered" evidence="7">
    <location>
        <begin position="1"/>
        <end position="44"/>
    </location>
</feature>
<dbReference type="FunFam" id="4.10.410.60:FF:000001">
    <property type="entry name" value="50S ribosomal protein L35"/>
    <property type="match status" value="1"/>
</dbReference>
<evidence type="ECO:0000256" key="5">
    <source>
        <dbReference type="HAMAP-Rule" id="MF_00514"/>
    </source>
</evidence>
<evidence type="ECO:0000256" key="2">
    <source>
        <dbReference type="ARBA" id="ARBA00022980"/>
    </source>
</evidence>
<name>A0A0R2HIL9_9LACO</name>
<dbReference type="Pfam" id="PF01632">
    <property type="entry name" value="Ribosomal_L35p"/>
    <property type="match status" value="1"/>
</dbReference>
<evidence type="ECO:0000256" key="4">
    <source>
        <dbReference type="ARBA" id="ARBA00071664"/>
    </source>
</evidence>
<dbReference type="GO" id="GO:0006412">
    <property type="term" value="P:translation"/>
    <property type="evidence" value="ECO:0007669"/>
    <property type="project" value="UniProtKB-UniRule"/>
</dbReference>
<dbReference type="Proteomes" id="UP000076405">
    <property type="component" value="Chromosome"/>
</dbReference>
<evidence type="ECO:0000256" key="1">
    <source>
        <dbReference type="ARBA" id="ARBA00006598"/>
    </source>
</evidence>
<dbReference type="GeneID" id="57277111"/>
<sequence length="67" mass="7808">MPKMKTNRAAAKRFKRTGNGGFKSANAYTSHRFHGKTKKQRRQLRGLSMMDHTSVKRYRKMLAPINK</sequence>
<dbReference type="Proteomes" id="UP000076244">
    <property type="component" value="Chromosome"/>
</dbReference>
<dbReference type="SUPFAM" id="SSF143034">
    <property type="entry name" value="L35p-like"/>
    <property type="match status" value="1"/>
</dbReference>
<feature type="compositionally biased region" description="Basic residues" evidence="7">
    <location>
        <begin position="31"/>
        <end position="44"/>
    </location>
</feature>
<dbReference type="PRINTS" id="PR00064">
    <property type="entry name" value="RIBOSOMALL35"/>
</dbReference>
<protein>
    <recommendedName>
        <fullName evidence="4 5">Large ribosomal subunit protein bL35</fullName>
    </recommendedName>
</protein>
<keyword evidence="2 5" id="KW-0689">Ribosomal protein</keyword>
<reference evidence="10 11" key="1">
    <citation type="journal article" date="2016" name="PLoS ONE">
        <title>The Identification of Novel Diagnostic Marker Genes for the Detection of Beer Spoiling Pediococcus damnosus Strains Using the BlAst Diagnostic Gene findEr.</title>
        <authorList>
            <person name="Behr J."/>
            <person name="Geissler A.J."/>
            <person name="Schmid J."/>
            <person name="Zehe A."/>
            <person name="Vogel R.F."/>
        </authorList>
    </citation>
    <scope>NUCLEOTIDE SEQUENCE [LARGE SCALE GENOMIC DNA]</scope>
    <source>
        <strain evidence="8 11">TMW 2.1533</strain>
        <strain evidence="9 10">TMW 2.1535</strain>
    </source>
</reference>
<dbReference type="GO" id="GO:0022625">
    <property type="term" value="C:cytosolic large ribosomal subunit"/>
    <property type="evidence" value="ECO:0007669"/>
    <property type="project" value="TreeGrafter"/>
</dbReference>
<dbReference type="PANTHER" id="PTHR33343">
    <property type="entry name" value="54S RIBOSOMAL PROTEIN BL35M"/>
    <property type="match status" value="1"/>
</dbReference>
<dbReference type="InterPro" id="IPR021137">
    <property type="entry name" value="Ribosomal_bL35-like"/>
</dbReference>
<dbReference type="KEGG" id="pdm:ADU72_1930"/>
<dbReference type="Gene3D" id="4.10.410.60">
    <property type="match status" value="1"/>
</dbReference>
<dbReference type="OrthoDB" id="47476at2"/>
<dbReference type="PROSITE" id="PS00936">
    <property type="entry name" value="RIBOSOMAL_L35"/>
    <property type="match status" value="1"/>
</dbReference>
<dbReference type="InterPro" id="IPR037229">
    <property type="entry name" value="Ribosomal_bL35_sf"/>
</dbReference>
<evidence type="ECO:0000313" key="11">
    <source>
        <dbReference type="Proteomes" id="UP000076405"/>
    </source>
</evidence>
<dbReference type="PANTHER" id="PTHR33343:SF1">
    <property type="entry name" value="LARGE RIBOSOMAL SUBUNIT PROTEIN BL35M"/>
    <property type="match status" value="1"/>
</dbReference>